<dbReference type="Proteomes" id="UP000734854">
    <property type="component" value="Unassembled WGS sequence"/>
</dbReference>
<proteinExistence type="predicted"/>
<evidence type="ECO:0000313" key="3">
    <source>
        <dbReference type="Proteomes" id="UP000734854"/>
    </source>
</evidence>
<evidence type="ECO:0000256" key="1">
    <source>
        <dbReference type="SAM" id="Phobius"/>
    </source>
</evidence>
<keyword evidence="1" id="KW-1133">Transmembrane helix</keyword>
<accession>A0A8J5FBC5</accession>
<protein>
    <submittedName>
        <fullName evidence="2">Uncharacterized protein</fullName>
    </submittedName>
</protein>
<dbReference type="AlphaFoldDB" id="A0A8J5FBC5"/>
<sequence>MVGSTSTNRILITYTRDQKTAAGRKMLGGPTPFLPLAFGCETLITMYNVERKRERNVVRQITPLAFFAITPSYFSFSFFLVAGGTWGRAFIGERLDDDKSASAALRLPFTVFLCRSPASLTSSTRVRAHESNGGLEAHEGLHFFRIGTLDSLVSGPEGDVLLGWGVLCILLVS</sequence>
<reference evidence="2 3" key="1">
    <citation type="submission" date="2020-08" db="EMBL/GenBank/DDBJ databases">
        <title>Plant Genome Project.</title>
        <authorList>
            <person name="Zhang R.-G."/>
        </authorList>
    </citation>
    <scope>NUCLEOTIDE SEQUENCE [LARGE SCALE GENOMIC DNA]</scope>
    <source>
        <tissue evidence="2">Rhizome</tissue>
    </source>
</reference>
<organism evidence="2 3">
    <name type="scientific">Zingiber officinale</name>
    <name type="common">Ginger</name>
    <name type="synonym">Amomum zingiber</name>
    <dbReference type="NCBI Taxonomy" id="94328"/>
    <lineage>
        <taxon>Eukaryota</taxon>
        <taxon>Viridiplantae</taxon>
        <taxon>Streptophyta</taxon>
        <taxon>Embryophyta</taxon>
        <taxon>Tracheophyta</taxon>
        <taxon>Spermatophyta</taxon>
        <taxon>Magnoliopsida</taxon>
        <taxon>Liliopsida</taxon>
        <taxon>Zingiberales</taxon>
        <taxon>Zingiberaceae</taxon>
        <taxon>Zingiber</taxon>
    </lineage>
</organism>
<keyword evidence="3" id="KW-1185">Reference proteome</keyword>
<keyword evidence="1" id="KW-0472">Membrane</keyword>
<name>A0A8J5FBC5_ZINOF</name>
<keyword evidence="1" id="KW-0812">Transmembrane</keyword>
<dbReference type="EMBL" id="JACMSC010000016">
    <property type="protein sequence ID" value="KAG6482888.1"/>
    <property type="molecule type" value="Genomic_DNA"/>
</dbReference>
<gene>
    <name evidence="2" type="ORF">ZIOFF_059527</name>
</gene>
<evidence type="ECO:0000313" key="2">
    <source>
        <dbReference type="EMBL" id="KAG6482888.1"/>
    </source>
</evidence>
<feature type="transmembrane region" description="Helical" evidence="1">
    <location>
        <begin position="61"/>
        <end position="86"/>
    </location>
</feature>
<comment type="caution">
    <text evidence="2">The sequence shown here is derived from an EMBL/GenBank/DDBJ whole genome shotgun (WGS) entry which is preliminary data.</text>
</comment>